<feature type="compositionally biased region" description="Polar residues" evidence="1">
    <location>
        <begin position="63"/>
        <end position="83"/>
    </location>
</feature>
<keyword evidence="3" id="KW-1185">Reference proteome</keyword>
<evidence type="ECO:0000313" key="3">
    <source>
        <dbReference type="Proteomes" id="UP001152798"/>
    </source>
</evidence>
<gene>
    <name evidence="2" type="ORF">NEZAVI_LOCUS15721</name>
</gene>
<name>A0A9P0MZH7_NEZVI</name>
<dbReference type="AlphaFoldDB" id="A0A9P0MZH7"/>
<feature type="region of interest" description="Disordered" evidence="1">
    <location>
        <begin position="55"/>
        <end position="90"/>
    </location>
</feature>
<evidence type="ECO:0000313" key="2">
    <source>
        <dbReference type="EMBL" id="CAH1408133.1"/>
    </source>
</evidence>
<reference evidence="2" key="1">
    <citation type="submission" date="2022-01" db="EMBL/GenBank/DDBJ databases">
        <authorList>
            <person name="King R."/>
        </authorList>
    </citation>
    <scope>NUCLEOTIDE SEQUENCE</scope>
</reference>
<protein>
    <submittedName>
        <fullName evidence="2">Uncharacterized protein</fullName>
    </submittedName>
</protein>
<sequence length="90" mass="9395">MNNACPNCTLHRECSKQFGILLLIERWSGLHSTTQLSANNRFSVNAASVAQNAGDVQGCGRNPQGTSTAIPLPQSGSSNAQSASPPPTQT</sequence>
<evidence type="ECO:0000256" key="1">
    <source>
        <dbReference type="SAM" id="MobiDB-lite"/>
    </source>
</evidence>
<dbReference type="EMBL" id="OV725083">
    <property type="protein sequence ID" value="CAH1408133.1"/>
    <property type="molecule type" value="Genomic_DNA"/>
</dbReference>
<accession>A0A9P0MZH7</accession>
<proteinExistence type="predicted"/>
<organism evidence="2 3">
    <name type="scientific">Nezara viridula</name>
    <name type="common">Southern green stink bug</name>
    <name type="synonym">Cimex viridulus</name>
    <dbReference type="NCBI Taxonomy" id="85310"/>
    <lineage>
        <taxon>Eukaryota</taxon>
        <taxon>Metazoa</taxon>
        <taxon>Ecdysozoa</taxon>
        <taxon>Arthropoda</taxon>
        <taxon>Hexapoda</taxon>
        <taxon>Insecta</taxon>
        <taxon>Pterygota</taxon>
        <taxon>Neoptera</taxon>
        <taxon>Paraneoptera</taxon>
        <taxon>Hemiptera</taxon>
        <taxon>Heteroptera</taxon>
        <taxon>Panheteroptera</taxon>
        <taxon>Pentatomomorpha</taxon>
        <taxon>Pentatomoidea</taxon>
        <taxon>Pentatomidae</taxon>
        <taxon>Pentatominae</taxon>
        <taxon>Nezara</taxon>
    </lineage>
</organism>
<dbReference type="Proteomes" id="UP001152798">
    <property type="component" value="Chromosome 7"/>
</dbReference>